<evidence type="ECO:0000259" key="1">
    <source>
        <dbReference type="Pfam" id="PF21694"/>
    </source>
</evidence>
<dbReference type="InterPro" id="IPR008921">
    <property type="entry name" value="DNA_pol3_clamp-load_cplx_C"/>
</dbReference>
<reference evidence="2 3" key="1">
    <citation type="submission" date="2017-09" db="EMBL/GenBank/DDBJ databases">
        <title>Depth-based differentiation of microbial function through sediment-hosted aquifers and enrichment of novel symbionts in the deep terrestrial subsurface.</title>
        <authorList>
            <person name="Probst A.J."/>
            <person name="Ladd B."/>
            <person name="Jarett J.K."/>
            <person name="Geller-Mcgrath D.E."/>
            <person name="Sieber C.M."/>
            <person name="Emerson J.B."/>
            <person name="Anantharaman K."/>
            <person name="Thomas B.C."/>
            <person name="Malmstrom R."/>
            <person name="Stieglmeier M."/>
            <person name="Klingl A."/>
            <person name="Woyke T."/>
            <person name="Ryan C.M."/>
            <person name="Banfield J.F."/>
        </authorList>
    </citation>
    <scope>NUCLEOTIDE SEQUENCE [LARGE SCALE GENOMIC DNA]</scope>
    <source>
        <strain evidence="2">CG11_big_fil_rev_8_21_14_0_20_36_8</strain>
    </source>
</reference>
<feature type="domain" description="DNA polymerase III delta subunit-like C-terminal" evidence="1">
    <location>
        <begin position="120"/>
        <end position="220"/>
    </location>
</feature>
<protein>
    <recommendedName>
        <fullName evidence="1">DNA polymerase III delta subunit-like C-terminal domain-containing protein</fullName>
    </recommendedName>
</protein>
<dbReference type="SUPFAM" id="SSF48019">
    <property type="entry name" value="post-AAA+ oligomerization domain-like"/>
    <property type="match status" value="1"/>
</dbReference>
<gene>
    <name evidence="2" type="ORF">COV58_00395</name>
</gene>
<evidence type="ECO:0000313" key="3">
    <source>
        <dbReference type="Proteomes" id="UP000231056"/>
    </source>
</evidence>
<proteinExistence type="predicted"/>
<name>A0A2M6IVE2_9BACT</name>
<organism evidence="2 3">
    <name type="scientific">Candidatus Roizmanbacteria bacterium CG11_big_fil_rev_8_21_14_0_20_36_8</name>
    <dbReference type="NCBI Taxonomy" id="1974856"/>
    <lineage>
        <taxon>Bacteria</taxon>
        <taxon>Candidatus Roizmaniibacteriota</taxon>
    </lineage>
</organism>
<dbReference type="Gene3D" id="1.20.272.10">
    <property type="match status" value="1"/>
</dbReference>
<dbReference type="Pfam" id="PF21694">
    <property type="entry name" value="DNA_pol3_delta_C"/>
    <property type="match status" value="1"/>
</dbReference>
<dbReference type="AlphaFoldDB" id="A0A2M6IVE2"/>
<accession>A0A2M6IVE2</accession>
<dbReference type="Proteomes" id="UP000231056">
    <property type="component" value="Unassembled WGS sequence"/>
</dbReference>
<sequence length="232" mass="26648">MLTVIAGEDIVASRKKLLEVKTDYVSKKYNPVFLALSNILDEIKIDEQEVNLFGDSSVYFIENLSKKYNGRQKTVFKDSIVEFSKNRNITLVDWEAGKSAYDISGLKRIATTFIECKPSKSIFELLDSCYPRNLKTFIKSYRELTLTQDEMFIFIMLVKHIRNLILAKVDALPQSIKPWQRSKLTHQSALWTEKNLVSFYDGLAKIDIALKTGASSYSIGQSLELLLCYYVR</sequence>
<comment type="caution">
    <text evidence="2">The sequence shown here is derived from an EMBL/GenBank/DDBJ whole genome shotgun (WGS) entry which is preliminary data.</text>
</comment>
<evidence type="ECO:0000313" key="2">
    <source>
        <dbReference type="EMBL" id="PIQ73822.1"/>
    </source>
</evidence>
<dbReference type="EMBL" id="PCVM01000008">
    <property type="protein sequence ID" value="PIQ73822.1"/>
    <property type="molecule type" value="Genomic_DNA"/>
</dbReference>
<dbReference type="InterPro" id="IPR048466">
    <property type="entry name" value="DNA_pol3_delta-like_C"/>
</dbReference>
<dbReference type="GO" id="GO:0006260">
    <property type="term" value="P:DNA replication"/>
    <property type="evidence" value="ECO:0007669"/>
    <property type="project" value="InterPro"/>
</dbReference>
<dbReference type="GO" id="GO:0003677">
    <property type="term" value="F:DNA binding"/>
    <property type="evidence" value="ECO:0007669"/>
    <property type="project" value="InterPro"/>
</dbReference>